<dbReference type="EMBL" id="KB446560">
    <property type="protein sequence ID" value="EME81345.1"/>
    <property type="molecule type" value="Genomic_DNA"/>
</dbReference>
<dbReference type="GeneID" id="19338229"/>
<dbReference type="VEuPathDB" id="FungiDB:MYCFIDRAFT_215928"/>
<proteinExistence type="predicted"/>
<keyword evidence="2" id="KW-1185">Reference proteome</keyword>
<dbReference type="PANTHER" id="PTHR42085">
    <property type="entry name" value="F-BOX DOMAIN-CONTAINING PROTEIN"/>
    <property type="match status" value="1"/>
</dbReference>
<dbReference type="AlphaFoldDB" id="M2YUE2"/>
<dbReference type="OrthoDB" id="72726at2759"/>
<gene>
    <name evidence="1" type="ORF">MYCFIDRAFT_215928</name>
</gene>
<dbReference type="InterPro" id="IPR038883">
    <property type="entry name" value="AN11006-like"/>
</dbReference>
<evidence type="ECO:0000313" key="1">
    <source>
        <dbReference type="EMBL" id="EME81345.1"/>
    </source>
</evidence>
<dbReference type="RefSeq" id="XP_007928562.1">
    <property type="nucleotide sequence ID" value="XM_007930371.1"/>
</dbReference>
<evidence type="ECO:0000313" key="2">
    <source>
        <dbReference type="Proteomes" id="UP000016932"/>
    </source>
</evidence>
<dbReference type="PANTHER" id="PTHR42085:SF1">
    <property type="entry name" value="F-BOX DOMAIN-CONTAINING PROTEIN"/>
    <property type="match status" value="1"/>
</dbReference>
<dbReference type="KEGG" id="pfj:MYCFIDRAFT_215928"/>
<name>M2YUE2_PSEFD</name>
<reference evidence="1 2" key="1">
    <citation type="journal article" date="2012" name="PLoS Pathog.">
        <title>Diverse lifestyles and strategies of plant pathogenesis encoded in the genomes of eighteen Dothideomycetes fungi.</title>
        <authorList>
            <person name="Ohm R.A."/>
            <person name="Feau N."/>
            <person name="Henrissat B."/>
            <person name="Schoch C.L."/>
            <person name="Horwitz B.A."/>
            <person name="Barry K.W."/>
            <person name="Condon B.J."/>
            <person name="Copeland A.C."/>
            <person name="Dhillon B."/>
            <person name="Glaser F."/>
            <person name="Hesse C.N."/>
            <person name="Kosti I."/>
            <person name="LaButti K."/>
            <person name="Lindquist E.A."/>
            <person name="Lucas S."/>
            <person name="Salamov A.A."/>
            <person name="Bradshaw R.E."/>
            <person name="Ciuffetti L."/>
            <person name="Hamelin R.C."/>
            <person name="Kema G.H.J."/>
            <person name="Lawrence C."/>
            <person name="Scott J.A."/>
            <person name="Spatafora J.W."/>
            <person name="Turgeon B.G."/>
            <person name="de Wit P.J.G.M."/>
            <person name="Zhong S."/>
            <person name="Goodwin S.B."/>
            <person name="Grigoriev I.V."/>
        </authorList>
    </citation>
    <scope>NUCLEOTIDE SEQUENCE [LARGE SCALE GENOMIC DNA]</scope>
    <source>
        <strain evidence="1 2">CIRAD86</strain>
    </source>
</reference>
<dbReference type="Proteomes" id="UP000016932">
    <property type="component" value="Unassembled WGS sequence"/>
</dbReference>
<dbReference type="HOGENOM" id="CLU_616958_0_0_1"/>
<accession>M2YUE2</accession>
<organism evidence="1 2">
    <name type="scientific">Pseudocercospora fijiensis (strain CIRAD86)</name>
    <name type="common">Black leaf streak disease fungus</name>
    <name type="synonym">Mycosphaerella fijiensis</name>
    <dbReference type="NCBI Taxonomy" id="383855"/>
    <lineage>
        <taxon>Eukaryota</taxon>
        <taxon>Fungi</taxon>
        <taxon>Dikarya</taxon>
        <taxon>Ascomycota</taxon>
        <taxon>Pezizomycotina</taxon>
        <taxon>Dothideomycetes</taxon>
        <taxon>Dothideomycetidae</taxon>
        <taxon>Mycosphaerellales</taxon>
        <taxon>Mycosphaerellaceae</taxon>
        <taxon>Pseudocercospora</taxon>
    </lineage>
</organism>
<dbReference type="eggNOG" id="ENOG502RM2W">
    <property type="taxonomic scope" value="Eukaryota"/>
</dbReference>
<protein>
    <submittedName>
        <fullName evidence="1">Uncharacterized protein</fullName>
    </submittedName>
</protein>
<sequence length="444" mass="50722">MKMSGESGSPVLDSITIRVVHLAGNTKSFHHSFISVSVFHAGLFSPAHCAFPRLNVNALALNRTQRPLQPTPGVCQHLASVPDDIRCRARVGYRASLDTRSPNTRLPKGLRSRRRTLITETERVRILPGAAQDAAFVTWLDEQQQRQQRQQQQQQQEQHLEEILGRHDLVLGNSNLGKAMQPSGTQARSRLLELPAELREQIWMHAVTEWTAASHEHDETADVGPNAHGRLQRKQLTKRPIRMDRLNRPPPPPITRVSHQLRSETLHLYYQCNVFECWRPLFWLKNWNQSTFVDWLVSLGPEKTKWLQHIVLLYKREGELEHDVQSALAEDGFVLGEDAIEEKQELSEYEMCFEELGLPRHFACYAIDYDPTSTTPCNPNGPFLMNNLDMEVVPRTEVCLRLVRKSQVTRHEIITGLRNGLHLHATRSSLASLTIILSEGPDMR</sequence>